<evidence type="ECO:0000256" key="1">
    <source>
        <dbReference type="ARBA" id="ARBA00022490"/>
    </source>
</evidence>
<accession>A0AAJ7BJ89</accession>
<evidence type="ECO:0000256" key="5">
    <source>
        <dbReference type="ARBA" id="ARBA00022691"/>
    </source>
</evidence>
<dbReference type="GO" id="GO:0030490">
    <property type="term" value="P:maturation of SSU-rRNA"/>
    <property type="evidence" value="ECO:0007669"/>
    <property type="project" value="TreeGrafter"/>
</dbReference>
<dbReference type="Pfam" id="PF04034">
    <property type="entry name" value="Ribo_biogen_C"/>
    <property type="match status" value="1"/>
</dbReference>
<feature type="binding site" evidence="6">
    <location>
        <position position="115"/>
    </location>
    <ligand>
        <name>S-adenosyl-L-methionine</name>
        <dbReference type="ChEBI" id="CHEBI:59789"/>
    </ligand>
</feature>
<dbReference type="GO" id="GO:0106388">
    <property type="term" value="F:rRNA small subunit aminocarboxypropyltransferase activity"/>
    <property type="evidence" value="ECO:0007669"/>
    <property type="project" value="UniProtKB-EC"/>
</dbReference>
<dbReference type="InterPro" id="IPR007209">
    <property type="entry name" value="RNaseL-inhib-like_metal-bd_dom"/>
</dbReference>
<reference evidence="11" key="1">
    <citation type="submission" date="2025-08" db="UniProtKB">
        <authorList>
            <consortium name="RefSeq"/>
        </authorList>
    </citation>
    <scope>IDENTIFICATION</scope>
</reference>
<feature type="region of interest" description="Disordered" evidence="7">
    <location>
        <begin position="220"/>
        <end position="275"/>
    </location>
</feature>
<organism evidence="10 11">
    <name type="scientific">Cephus cinctus</name>
    <name type="common">Wheat stem sawfly</name>
    <dbReference type="NCBI Taxonomy" id="211228"/>
    <lineage>
        <taxon>Eukaryota</taxon>
        <taxon>Metazoa</taxon>
        <taxon>Ecdysozoa</taxon>
        <taxon>Arthropoda</taxon>
        <taxon>Hexapoda</taxon>
        <taxon>Insecta</taxon>
        <taxon>Pterygota</taxon>
        <taxon>Neoptera</taxon>
        <taxon>Endopterygota</taxon>
        <taxon>Hymenoptera</taxon>
        <taxon>Cephoidea</taxon>
        <taxon>Cephidae</taxon>
        <taxon>Cephus</taxon>
    </lineage>
</organism>
<feature type="binding site" evidence="6">
    <location>
        <position position="138"/>
    </location>
    <ligand>
        <name>S-adenosyl-L-methionine</name>
        <dbReference type="ChEBI" id="CHEBI:59789"/>
    </ligand>
</feature>
<dbReference type="AlphaFoldDB" id="A0AAJ7BJ89"/>
<feature type="compositionally biased region" description="Basic and acidic residues" evidence="7">
    <location>
        <begin position="21"/>
        <end position="36"/>
    </location>
</feature>
<feature type="compositionally biased region" description="Acidic residues" evidence="7">
    <location>
        <begin position="236"/>
        <end position="246"/>
    </location>
</feature>
<feature type="region of interest" description="Disordered" evidence="7">
    <location>
        <begin position="1"/>
        <end position="46"/>
    </location>
</feature>
<dbReference type="GO" id="GO:1904047">
    <property type="term" value="F:S-adenosyl-L-methionine binding"/>
    <property type="evidence" value="ECO:0007669"/>
    <property type="project" value="UniProtKB-UniRule"/>
</dbReference>
<comment type="catalytic activity">
    <reaction evidence="6">
        <text>an N(1)-methylpseudouridine in rRNA + S-adenosyl-L-methionine = N(1)-methyl-N(3)-[(3S)-3-amino-3-carboxypropyl]pseudouridine in rRNA + S-methyl-5'-thioadenosine + H(+)</text>
        <dbReference type="Rhea" id="RHEA:63296"/>
        <dbReference type="Rhea" id="RHEA-COMP:11634"/>
        <dbReference type="Rhea" id="RHEA-COMP:16310"/>
        <dbReference type="ChEBI" id="CHEBI:15378"/>
        <dbReference type="ChEBI" id="CHEBI:17509"/>
        <dbReference type="ChEBI" id="CHEBI:59789"/>
        <dbReference type="ChEBI" id="CHEBI:74890"/>
        <dbReference type="ChEBI" id="CHEBI:146234"/>
        <dbReference type="EC" id="2.5.1.157"/>
    </reaction>
</comment>
<evidence type="ECO:0000256" key="2">
    <source>
        <dbReference type="ARBA" id="ARBA00022517"/>
    </source>
</evidence>
<evidence type="ECO:0000259" key="8">
    <source>
        <dbReference type="Pfam" id="PF04034"/>
    </source>
</evidence>
<evidence type="ECO:0000256" key="6">
    <source>
        <dbReference type="HAMAP-Rule" id="MF_03146"/>
    </source>
</evidence>
<comment type="caution">
    <text evidence="6">Lacks conserved residue(s) required for the propagation of feature annotation.</text>
</comment>
<feature type="compositionally biased region" description="Basic and acidic residues" evidence="7">
    <location>
        <begin position="247"/>
        <end position="275"/>
    </location>
</feature>
<feature type="domain" description="16S/18S rRNA aminocarboxypropyltransferase Tsr3 C-terminal" evidence="8">
    <location>
        <begin position="89"/>
        <end position="215"/>
    </location>
</feature>
<feature type="domain" description="RNase L inhibitor RLI-like possible metal-binding" evidence="9">
    <location>
        <begin position="52"/>
        <end position="84"/>
    </location>
</feature>
<dbReference type="NCBIfam" id="NF002621">
    <property type="entry name" value="PRK02287.1"/>
    <property type="match status" value="1"/>
</dbReference>
<evidence type="ECO:0000256" key="7">
    <source>
        <dbReference type="SAM" id="MobiDB-lite"/>
    </source>
</evidence>
<keyword evidence="1" id="KW-0963">Cytoplasm</keyword>
<evidence type="ECO:0000313" key="11">
    <source>
        <dbReference type="RefSeq" id="XP_015587349.1"/>
    </source>
</evidence>
<keyword evidence="3 6" id="KW-0698">rRNA processing</keyword>
<keyword evidence="10" id="KW-1185">Reference proteome</keyword>
<dbReference type="KEGG" id="ccin:107264029"/>
<dbReference type="Proteomes" id="UP000694920">
    <property type="component" value="Unplaced"/>
</dbReference>
<name>A0AAJ7BJ89_CEPCN</name>
<keyword evidence="5 6" id="KW-0949">S-adenosyl-L-methionine</keyword>
<dbReference type="HAMAP" id="MF_01116">
    <property type="entry name" value="TSR3"/>
    <property type="match status" value="1"/>
</dbReference>
<proteinExistence type="inferred from homology"/>
<dbReference type="Pfam" id="PF04068">
    <property type="entry name" value="Fer4_RLI"/>
    <property type="match status" value="1"/>
</dbReference>
<comment type="similarity">
    <text evidence="6">Belongs to the TDD superfamily. TSR3 family.</text>
</comment>
<evidence type="ECO:0000256" key="3">
    <source>
        <dbReference type="ARBA" id="ARBA00022552"/>
    </source>
</evidence>
<sequence>MSGRSKKNKGKSLEKRKRHVVGKEERYRQEQDRSDKEDAEPEEEEQWPIPFPVAMWDLEHCDPKKCSGRKLARHGLVKTLRLGARFSGLVLTPVGKKCVSPTDRETVQDYGCAVVDCSWAKLDDTPFARMRSPHPRLLPFLVAANPINYGKPCQLSCVEAIAATLIITGFVEEANFYLGKFSWGHAFTELNSELLESYAACKTSEEVIQAQEKFLADARQEKIDRHAMPDYPPSESDSEEEEEEEKEKESEKEEMSRLATDKPNSKEESLKDQNS</sequence>
<dbReference type="InterPro" id="IPR022968">
    <property type="entry name" value="Tsr3-like"/>
</dbReference>
<dbReference type="GeneID" id="107264029"/>
<dbReference type="InterPro" id="IPR007177">
    <property type="entry name" value="Tsr3_C"/>
</dbReference>
<evidence type="ECO:0000313" key="10">
    <source>
        <dbReference type="Proteomes" id="UP000694920"/>
    </source>
</evidence>
<gene>
    <name evidence="11" type="primary">LOC107264029</name>
</gene>
<keyword evidence="4 6" id="KW-0808">Transferase</keyword>
<feature type="compositionally biased region" description="Acidic residues" evidence="7">
    <location>
        <begin position="37"/>
        <end position="46"/>
    </location>
</feature>
<protein>
    <recommendedName>
        <fullName evidence="6">18S rRNA aminocarboxypropyltransferase</fullName>
        <ecNumber evidence="6">2.5.1.157</ecNumber>
    </recommendedName>
</protein>
<dbReference type="PANTHER" id="PTHR20426">
    <property type="entry name" value="RIBOSOME BIOGENESIS PROTEIN TSR3 HOMOLOG"/>
    <property type="match status" value="1"/>
</dbReference>
<dbReference type="RefSeq" id="XP_015587349.1">
    <property type="nucleotide sequence ID" value="XM_015731863.2"/>
</dbReference>
<evidence type="ECO:0000256" key="4">
    <source>
        <dbReference type="ARBA" id="ARBA00022679"/>
    </source>
</evidence>
<feature type="binding site" evidence="6">
    <location>
        <position position="67"/>
    </location>
    <ligand>
        <name>S-adenosyl-L-methionine</name>
        <dbReference type="ChEBI" id="CHEBI:59789"/>
    </ligand>
</feature>
<feature type="compositionally biased region" description="Basic residues" evidence="7">
    <location>
        <begin position="1"/>
        <end position="20"/>
    </location>
</feature>
<dbReference type="PANTHER" id="PTHR20426:SF0">
    <property type="entry name" value="18S RRNA AMINOCARBOXYPROPYLTRANSFERASE"/>
    <property type="match status" value="1"/>
</dbReference>
<comment type="function">
    <text evidence="6">Aminocarboxypropyltransferase that catalyzes the aminocarboxypropyl transfer on pseudouridine in 18S rRNA. It constitutes the last step in biosynthesis of the hypermodified N1-methyl-N3-(3-amino-3-carboxypropyl) pseudouridine (m1acp3-Psi).</text>
</comment>
<keyword evidence="2 6" id="KW-0690">Ribosome biogenesis</keyword>
<evidence type="ECO:0000259" key="9">
    <source>
        <dbReference type="Pfam" id="PF04068"/>
    </source>
</evidence>
<dbReference type="GO" id="GO:0000455">
    <property type="term" value="P:enzyme-directed rRNA pseudouridine synthesis"/>
    <property type="evidence" value="ECO:0007669"/>
    <property type="project" value="UniProtKB-UniRule"/>
</dbReference>
<dbReference type="EC" id="2.5.1.157" evidence="6"/>